<feature type="compositionally biased region" description="Acidic residues" evidence="5">
    <location>
        <begin position="24"/>
        <end position="36"/>
    </location>
</feature>
<dbReference type="InterPro" id="IPR011356">
    <property type="entry name" value="Leucine_aapep/pepB"/>
</dbReference>
<accession>A0A9Q0RP13</accession>
<gene>
    <name evidence="7" type="ORF">RDWZM_006907</name>
</gene>
<comment type="similarity">
    <text evidence="1">Belongs to the peptidase M17 family.</text>
</comment>
<dbReference type="PROSITE" id="PS00631">
    <property type="entry name" value="CYTOSOL_AP"/>
    <property type="match status" value="1"/>
</dbReference>
<dbReference type="Pfam" id="PF00883">
    <property type="entry name" value="Peptidase_M17"/>
    <property type="match status" value="1"/>
</dbReference>
<feature type="region of interest" description="Disordered" evidence="5">
    <location>
        <begin position="14"/>
        <end position="36"/>
    </location>
</feature>
<dbReference type="GO" id="GO:0030145">
    <property type="term" value="F:manganese ion binding"/>
    <property type="evidence" value="ECO:0007669"/>
    <property type="project" value="InterPro"/>
</dbReference>
<dbReference type="EMBL" id="JAPWDV010000002">
    <property type="protein sequence ID" value="KAJ6221095.1"/>
    <property type="molecule type" value="Genomic_DNA"/>
</dbReference>
<organism evidence="7 8">
    <name type="scientific">Blomia tropicalis</name>
    <name type="common">Mite</name>
    <dbReference type="NCBI Taxonomy" id="40697"/>
    <lineage>
        <taxon>Eukaryota</taxon>
        <taxon>Metazoa</taxon>
        <taxon>Ecdysozoa</taxon>
        <taxon>Arthropoda</taxon>
        <taxon>Chelicerata</taxon>
        <taxon>Arachnida</taxon>
        <taxon>Acari</taxon>
        <taxon>Acariformes</taxon>
        <taxon>Sarcoptiformes</taxon>
        <taxon>Astigmata</taxon>
        <taxon>Glycyphagoidea</taxon>
        <taxon>Echimyopodidae</taxon>
        <taxon>Blomia</taxon>
    </lineage>
</organism>
<dbReference type="SUPFAM" id="SSF53187">
    <property type="entry name" value="Zn-dependent exopeptidases"/>
    <property type="match status" value="1"/>
</dbReference>
<feature type="non-terminal residue" evidence="7">
    <location>
        <position position="580"/>
    </location>
</feature>
<evidence type="ECO:0000313" key="8">
    <source>
        <dbReference type="Proteomes" id="UP001142055"/>
    </source>
</evidence>
<dbReference type="CDD" id="cd00433">
    <property type="entry name" value="Peptidase_M17"/>
    <property type="match status" value="1"/>
</dbReference>
<feature type="domain" description="Cytosol aminopeptidase" evidence="6">
    <location>
        <begin position="419"/>
        <end position="426"/>
    </location>
</feature>
<dbReference type="OMA" id="ISCFKAP"/>
<dbReference type="PANTHER" id="PTHR11963">
    <property type="entry name" value="LEUCINE AMINOPEPTIDASE-RELATED"/>
    <property type="match status" value="1"/>
</dbReference>
<evidence type="ECO:0000256" key="1">
    <source>
        <dbReference type="ARBA" id="ARBA00009528"/>
    </source>
</evidence>
<proteinExistence type="inferred from homology"/>
<dbReference type="Gene3D" id="3.40.630.10">
    <property type="entry name" value="Zn peptidases"/>
    <property type="match status" value="1"/>
</dbReference>
<dbReference type="GO" id="GO:0070006">
    <property type="term" value="F:metalloaminopeptidase activity"/>
    <property type="evidence" value="ECO:0007669"/>
    <property type="project" value="InterPro"/>
</dbReference>
<evidence type="ECO:0000313" key="7">
    <source>
        <dbReference type="EMBL" id="KAJ6221095.1"/>
    </source>
</evidence>
<dbReference type="PANTHER" id="PTHR11963:SF48">
    <property type="entry name" value="DIPEPTIDASE B, ISOFORM A"/>
    <property type="match status" value="1"/>
</dbReference>
<evidence type="ECO:0000256" key="2">
    <source>
        <dbReference type="ARBA" id="ARBA00022438"/>
    </source>
</evidence>
<keyword evidence="2" id="KW-0031">Aminopeptidase</keyword>
<dbReference type="GO" id="GO:0005737">
    <property type="term" value="C:cytoplasm"/>
    <property type="evidence" value="ECO:0007669"/>
    <property type="project" value="InterPro"/>
</dbReference>
<protein>
    <recommendedName>
        <fullName evidence="6">Cytosol aminopeptidase domain-containing protein</fullName>
    </recommendedName>
</protein>
<keyword evidence="4" id="KW-0378">Hydrolase</keyword>
<evidence type="ECO:0000259" key="6">
    <source>
        <dbReference type="PROSITE" id="PS00631"/>
    </source>
</evidence>
<keyword evidence="8" id="KW-1185">Reference proteome</keyword>
<sequence length="580" mass="64368">MNLIVNDHFERLLPYKTTQQTSHEDDEEEDADEDDDQNILRWQKNNCTPLSEREINALRFSSNKNNVATSCIMPQRFGINPVSNLSEDNCDALIVVSADGNVTFNESVAKYSKQIDEQRKFDLKFNTEGGLILFPDSPFKRFVYAPIGKYDRDFDDIRCAMDAAVRGISRALKAGALNPLIVLPNGGDLPKRYRYYDLAIILGVYQILYVPLENREFKNIKKIDSVGFVNFSDLARQKSMLHLAQAIECGRAVARDIGGSDPERMCAPKVSQYVVDLFRDTNIRVEVISDQAVIEKEFPCLAAVNRASADRHNARVVFLTYEPPTNDKSVRNIFLVGKGVTYDTGGADIKSGGIMAGMHRDKCGAAAVAGFFETLNKFKPKNIRVFGAMAMVRNSIGPDSYVADELIVSRAGVRVRVGNTDAEGRMAMVDLLAYYKEKIVSENIPNPEMFTIATLTGHCCMAVGFNYSIILDNGPARAKRTAQTIQESGDLVGDLFEISTIRREDYKFNEGKSEYEDILQCNNAPSSRTPRGHQIPAAFLIQVSKLDQHGIDSERPIPFSHIDIAGSSGPFPGVPTGSPI</sequence>
<dbReference type="PRINTS" id="PR00481">
    <property type="entry name" value="LAMNOPPTDASE"/>
</dbReference>
<dbReference type="Proteomes" id="UP001142055">
    <property type="component" value="Chromosome 2"/>
</dbReference>
<comment type="caution">
    <text evidence="7">The sequence shown here is derived from an EMBL/GenBank/DDBJ whole genome shotgun (WGS) entry which is preliminary data.</text>
</comment>
<evidence type="ECO:0000256" key="4">
    <source>
        <dbReference type="ARBA" id="ARBA00022801"/>
    </source>
</evidence>
<reference evidence="7" key="1">
    <citation type="submission" date="2022-12" db="EMBL/GenBank/DDBJ databases">
        <title>Genome assemblies of Blomia tropicalis.</title>
        <authorList>
            <person name="Cui Y."/>
        </authorList>
    </citation>
    <scope>NUCLEOTIDE SEQUENCE</scope>
    <source>
        <tissue evidence="7">Adult mites</tissue>
    </source>
</reference>
<evidence type="ECO:0000256" key="5">
    <source>
        <dbReference type="SAM" id="MobiDB-lite"/>
    </source>
</evidence>
<name>A0A9Q0RP13_BLOTA</name>
<dbReference type="InterPro" id="IPR000819">
    <property type="entry name" value="Peptidase_M17_C"/>
</dbReference>
<dbReference type="GO" id="GO:0006508">
    <property type="term" value="P:proteolysis"/>
    <property type="evidence" value="ECO:0007669"/>
    <property type="project" value="UniProtKB-KW"/>
</dbReference>
<keyword evidence="3" id="KW-0645">Protease</keyword>
<dbReference type="AlphaFoldDB" id="A0A9Q0RP13"/>
<evidence type="ECO:0000256" key="3">
    <source>
        <dbReference type="ARBA" id="ARBA00022670"/>
    </source>
</evidence>